<dbReference type="NCBIfam" id="TIGR00138">
    <property type="entry name" value="rsmG_gidB"/>
    <property type="match status" value="1"/>
</dbReference>
<comment type="function">
    <text evidence="6">Specifically methylates the N7 position of a guanine in 16S rRNA.</text>
</comment>
<comment type="caution">
    <text evidence="6">Lacks conserved residue(s) required for the propagation of feature annotation.</text>
</comment>
<evidence type="ECO:0000256" key="2">
    <source>
        <dbReference type="ARBA" id="ARBA00022552"/>
    </source>
</evidence>
<dbReference type="HAMAP" id="MF_00074">
    <property type="entry name" value="16SrRNA_methyltr_G"/>
    <property type="match status" value="1"/>
</dbReference>
<dbReference type="EMBL" id="FQUA01000001">
    <property type="protein sequence ID" value="SHE31856.1"/>
    <property type="molecule type" value="Genomic_DNA"/>
</dbReference>
<accession>A0A110A7Q4</accession>
<dbReference type="GO" id="GO:0005829">
    <property type="term" value="C:cytosol"/>
    <property type="evidence" value="ECO:0007669"/>
    <property type="project" value="TreeGrafter"/>
</dbReference>
<dbReference type="SUPFAM" id="SSF53335">
    <property type="entry name" value="S-adenosyl-L-methionine-dependent methyltransferases"/>
    <property type="match status" value="1"/>
</dbReference>
<dbReference type="AlphaFoldDB" id="A0A110A7Q4"/>
<evidence type="ECO:0000256" key="4">
    <source>
        <dbReference type="ARBA" id="ARBA00022679"/>
    </source>
</evidence>
<dbReference type="Gene3D" id="3.40.50.150">
    <property type="entry name" value="Vaccinia Virus protein VP39"/>
    <property type="match status" value="1"/>
</dbReference>
<feature type="binding site" evidence="6">
    <location>
        <position position="148"/>
    </location>
    <ligand>
        <name>S-adenosyl-L-methionine</name>
        <dbReference type="ChEBI" id="CHEBI:59789"/>
    </ligand>
</feature>
<evidence type="ECO:0000313" key="10">
    <source>
        <dbReference type="Proteomes" id="UP000184204"/>
    </source>
</evidence>
<dbReference type="InterPro" id="IPR029063">
    <property type="entry name" value="SAM-dependent_MTases_sf"/>
</dbReference>
<feature type="binding site" evidence="6">
    <location>
        <begin position="129"/>
        <end position="130"/>
    </location>
    <ligand>
        <name>S-adenosyl-L-methionine</name>
        <dbReference type="ChEBI" id="CHEBI:59789"/>
    </ligand>
</feature>
<dbReference type="Proteomes" id="UP000184204">
    <property type="component" value="Unassembled WGS sequence"/>
</dbReference>
<comment type="subcellular location">
    <subcellularLocation>
        <location evidence="6">Cytoplasm</location>
    </subcellularLocation>
</comment>
<proteinExistence type="inferred from homology"/>
<dbReference type="EC" id="2.1.1.-" evidence="6"/>
<feature type="binding site" evidence="6">
    <location>
        <position position="78"/>
    </location>
    <ligand>
        <name>S-adenosyl-L-methionine</name>
        <dbReference type="ChEBI" id="CHEBI:59789"/>
    </ligand>
</feature>
<gene>
    <name evidence="6 7" type="primary">rsmG</name>
    <name evidence="7" type="ORF">CPRO_30200</name>
    <name evidence="8" type="ORF">SAMN02745151_00368</name>
</gene>
<dbReference type="InterPro" id="IPR003682">
    <property type="entry name" value="rRNA_ssu_MeTfrase_G"/>
</dbReference>
<evidence type="ECO:0000313" key="7">
    <source>
        <dbReference type="EMBL" id="AMJ42546.1"/>
    </source>
</evidence>
<dbReference type="PANTHER" id="PTHR31760:SF0">
    <property type="entry name" value="S-ADENOSYL-L-METHIONINE-DEPENDENT METHYLTRANSFERASES SUPERFAMILY PROTEIN"/>
    <property type="match status" value="1"/>
</dbReference>
<protein>
    <recommendedName>
        <fullName evidence="6">Ribosomal RNA small subunit methyltransferase G</fullName>
        <ecNumber evidence="6">2.1.1.-</ecNumber>
    </recommendedName>
    <alternativeName>
        <fullName evidence="6">16S rRNA 7-methylguanosine methyltransferase</fullName>
        <shortName evidence="6">16S rRNA m7G methyltransferase</shortName>
    </alternativeName>
</protein>
<dbReference type="Proteomes" id="UP000068026">
    <property type="component" value="Chromosome"/>
</dbReference>
<keyword evidence="3 6" id="KW-0489">Methyltransferase</keyword>
<organism evidence="8 10">
    <name type="scientific">Anaerotignum propionicum DSM 1682</name>
    <dbReference type="NCBI Taxonomy" id="991789"/>
    <lineage>
        <taxon>Bacteria</taxon>
        <taxon>Bacillati</taxon>
        <taxon>Bacillota</taxon>
        <taxon>Clostridia</taxon>
        <taxon>Lachnospirales</taxon>
        <taxon>Anaerotignaceae</taxon>
        <taxon>Anaerotignum</taxon>
    </lineage>
</organism>
<comment type="similarity">
    <text evidence="6">Belongs to the methyltransferase superfamily. RNA methyltransferase RsmG family.</text>
</comment>
<reference evidence="7 9" key="1">
    <citation type="journal article" date="2016" name="Genome Announc.">
        <title>Complete Genome Sequence of the Amino Acid-Fermenting Clostridium propionicum X2 (DSM 1682).</title>
        <authorList>
            <person name="Poehlein A."/>
            <person name="Schlien K."/>
            <person name="Chowdhury N.P."/>
            <person name="Gottschalk G."/>
            <person name="Buckel W."/>
            <person name="Daniel R."/>
        </authorList>
    </citation>
    <scope>NUCLEOTIDE SEQUENCE [LARGE SCALE GENOMIC DNA]</scope>
    <source>
        <strain evidence="7 9">X2</strain>
    </source>
</reference>
<keyword evidence="5 6" id="KW-0949">S-adenosyl-L-methionine</keyword>
<dbReference type="FunFam" id="3.40.50.150:FF:000041">
    <property type="entry name" value="Ribosomal RNA small subunit methyltransferase G"/>
    <property type="match status" value="1"/>
</dbReference>
<keyword evidence="9" id="KW-1185">Reference proteome</keyword>
<keyword evidence="1 6" id="KW-0963">Cytoplasm</keyword>
<dbReference type="GO" id="GO:0070043">
    <property type="term" value="F:rRNA (guanine-N7-)-methyltransferase activity"/>
    <property type="evidence" value="ECO:0007669"/>
    <property type="project" value="UniProtKB-UniRule"/>
</dbReference>
<name>A0A110A7Q4_ANAPI</name>
<feature type="binding site" evidence="6">
    <location>
        <position position="83"/>
    </location>
    <ligand>
        <name>S-adenosyl-L-methionine</name>
        <dbReference type="ChEBI" id="CHEBI:59789"/>
    </ligand>
</feature>
<evidence type="ECO:0000313" key="9">
    <source>
        <dbReference type="Proteomes" id="UP000068026"/>
    </source>
</evidence>
<dbReference type="PIRSF" id="PIRSF003078">
    <property type="entry name" value="GidB"/>
    <property type="match status" value="1"/>
</dbReference>
<evidence type="ECO:0000256" key="1">
    <source>
        <dbReference type="ARBA" id="ARBA00022490"/>
    </source>
</evidence>
<reference evidence="9" key="2">
    <citation type="submission" date="2016-01" db="EMBL/GenBank/DDBJ databases">
        <authorList>
            <person name="Poehlein A."/>
            <person name="Schlien K."/>
            <person name="Gottschalk G."/>
            <person name="Buckel W."/>
            <person name="Daniel R."/>
        </authorList>
    </citation>
    <scope>NUCLEOTIDE SEQUENCE [LARGE SCALE GENOMIC DNA]</scope>
    <source>
        <strain evidence="9">X2</strain>
    </source>
</reference>
<evidence type="ECO:0000256" key="5">
    <source>
        <dbReference type="ARBA" id="ARBA00022691"/>
    </source>
</evidence>
<reference evidence="10" key="3">
    <citation type="submission" date="2016-11" db="EMBL/GenBank/DDBJ databases">
        <authorList>
            <person name="Jaros S."/>
            <person name="Januszkiewicz K."/>
            <person name="Wedrychowicz H."/>
        </authorList>
    </citation>
    <scope>NUCLEOTIDE SEQUENCE [LARGE SCALE GENOMIC DNA]</scope>
    <source>
        <strain evidence="10">DSM 1682</strain>
    </source>
</reference>
<dbReference type="OrthoDB" id="9808773at2"/>
<evidence type="ECO:0000313" key="8">
    <source>
        <dbReference type="EMBL" id="SHE31856.1"/>
    </source>
</evidence>
<dbReference type="EMBL" id="CP014223">
    <property type="protein sequence ID" value="AMJ42546.1"/>
    <property type="molecule type" value="Genomic_DNA"/>
</dbReference>
<keyword evidence="4 6" id="KW-0808">Transferase</keyword>
<dbReference type="Pfam" id="PF02527">
    <property type="entry name" value="GidB"/>
    <property type="match status" value="1"/>
</dbReference>
<dbReference type="RefSeq" id="WP_066053525.1">
    <property type="nucleotide sequence ID" value="NZ_CP014223.1"/>
</dbReference>
<reference evidence="8" key="4">
    <citation type="submission" date="2016-11" db="EMBL/GenBank/DDBJ databases">
        <authorList>
            <person name="Varghese N."/>
            <person name="Submissions S."/>
        </authorList>
    </citation>
    <scope>NUCLEOTIDE SEQUENCE</scope>
    <source>
        <strain evidence="8">DSM 1682</strain>
    </source>
</reference>
<dbReference type="PANTHER" id="PTHR31760">
    <property type="entry name" value="S-ADENOSYL-L-METHIONINE-DEPENDENT METHYLTRANSFERASES SUPERFAMILY PROTEIN"/>
    <property type="match status" value="1"/>
</dbReference>
<dbReference type="KEGG" id="cpro:CPRO_30200"/>
<keyword evidence="2 6" id="KW-0698">rRNA processing</keyword>
<evidence type="ECO:0000256" key="3">
    <source>
        <dbReference type="ARBA" id="ARBA00022603"/>
    </source>
</evidence>
<sequence>MENKMLLQSCCEQMHVQLSEQMAEQFMTYMSLLLEWNEKMNLTAITEEREVILKHFADCLSLVPYLKITESTKIIDVGTGAGFPGLPVKIACPSVSMTLLDSLQKRIGFLEEAIQSMGLREVACVHSRAEDGGQNPLYREQFDYCVSRAVANLAVLAEYCLPFVKVGGTLAALKGPDALDEIKEAKGALEKLGGKVTEVIDVTIPFTVLSHKLIFIEKVAPTPTAYPRKAGKISKNPLK</sequence>
<evidence type="ECO:0000256" key="6">
    <source>
        <dbReference type="HAMAP-Rule" id="MF_00074"/>
    </source>
</evidence>